<dbReference type="GO" id="GO:0004190">
    <property type="term" value="F:aspartic-type endopeptidase activity"/>
    <property type="evidence" value="ECO:0007669"/>
    <property type="project" value="UniProtKB-KW"/>
</dbReference>
<keyword evidence="1" id="KW-0645">Protease</keyword>
<dbReference type="InterPro" id="IPR001878">
    <property type="entry name" value="Znf_CCHC"/>
</dbReference>
<keyword evidence="2" id="KW-0863">Zinc-finger</keyword>
<comment type="caution">
    <text evidence="4">The sequence shown here is derived from an EMBL/GenBank/DDBJ whole genome shotgun (WGS) entry which is preliminary data.</text>
</comment>
<evidence type="ECO:0000313" key="5">
    <source>
        <dbReference type="EMBL" id="TYK10066.1"/>
    </source>
</evidence>
<protein>
    <submittedName>
        <fullName evidence="4 5">Polyprotein</fullName>
    </submittedName>
</protein>
<dbReference type="EMBL" id="SSTE01008412">
    <property type="protein sequence ID" value="KAA0055815.1"/>
    <property type="molecule type" value="Genomic_DNA"/>
</dbReference>
<keyword evidence="1" id="KW-0064">Aspartyl protease</keyword>
<dbReference type="Pfam" id="PF07727">
    <property type="entry name" value="RVT_2"/>
    <property type="match status" value="1"/>
</dbReference>
<dbReference type="PANTHER" id="PTHR47592">
    <property type="entry name" value="PBF68 PROTEIN"/>
    <property type="match status" value="1"/>
</dbReference>
<dbReference type="AlphaFoldDB" id="A0A5A7UQC7"/>
<reference evidence="6 7" key="1">
    <citation type="submission" date="2019-08" db="EMBL/GenBank/DDBJ databases">
        <title>Draft genome sequences of two oriental melons (Cucumis melo L. var makuwa).</title>
        <authorList>
            <person name="Kwon S.-Y."/>
        </authorList>
    </citation>
    <scope>NUCLEOTIDE SEQUENCE [LARGE SCALE GENOMIC DNA]</scope>
    <source>
        <strain evidence="7">cv. Chang Bougi</strain>
        <strain evidence="6">cv. SW 3</strain>
        <tissue evidence="4">Leaf</tissue>
    </source>
</reference>
<dbReference type="Pfam" id="PF13976">
    <property type="entry name" value="gag_pre-integrs"/>
    <property type="match status" value="1"/>
</dbReference>
<sequence length="592" mass="67877">MPLDDQFQVAVIIDKLPPLWKDFKNTLRHKTKEFSLESLITRLRIEEEARKHDKKEEGNVIPRKKLTAVLKLDLKLKGNKMKRGFNKQNNPQSRSTVQIVCYNCNKPGHLARNCRNRSRPAAQANLIEDELVAMIFEVNVIGRSEGWWLDTGASRHVYHDLSLFRKYNEVKDKNILLGDHHRTKVVGIGEVELKFTSGKTLVLKEVLHTSEFRKNLVSGYLLNKDGSTQTIGFDLFTLTKNNVFVGKGYATDDMFKLNLKINKIASSAYMLTFFNDWHARLCHVNKRLISNMSRLNLIPKLSLHDFEKCARCSQAKITKTLHKSVTRVTEPLELIHSDLCEFDGTLTRNSKRTWHLVDLPTGCKAIGCKWVLRKKLKLDGSVDKYKTRLVEKGFRQRENIDFFDTFTPVTRITSIRVLISIATLNNLLIHQMDVKIAFLNGDLEEEIYMEQPEDQSHYIEKSLKKYNYFDSKPPCTPYDSSVKLLKNTGDSVNQSEYASIIGSLRYAADCTRPDIAYVVGLLCRFTSRPSLEHWNAMERVMRYLKKTQNLGLHYNKFPAVLEGYNDADLNSLLDESNATSGYIFNIAGGAVA</sequence>
<accession>A0A5A7UQC7</accession>
<keyword evidence="2" id="KW-0862">Zinc</keyword>
<dbReference type="InterPro" id="IPR054722">
    <property type="entry name" value="PolX-like_BBD"/>
</dbReference>
<feature type="domain" description="CCHC-type" evidence="3">
    <location>
        <begin position="101"/>
        <end position="116"/>
    </location>
</feature>
<dbReference type="InterPro" id="IPR043502">
    <property type="entry name" value="DNA/RNA_pol_sf"/>
</dbReference>
<dbReference type="PROSITE" id="PS50158">
    <property type="entry name" value="ZF_CCHC"/>
    <property type="match status" value="1"/>
</dbReference>
<keyword evidence="1" id="KW-0378">Hydrolase</keyword>
<evidence type="ECO:0000256" key="2">
    <source>
        <dbReference type="PROSITE-ProRule" id="PRU00047"/>
    </source>
</evidence>
<dbReference type="SUPFAM" id="SSF57756">
    <property type="entry name" value="Retrovirus zinc finger-like domains"/>
    <property type="match status" value="1"/>
</dbReference>
<organism evidence="4 6">
    <name type="scientific">Cucumis melo var. makuwa</name>
    <name type="common">Oriental melon</name>
    <dbReference type="NCBI Taxonomy" id="1194695"/>
    <lineage>
        <taxon>Eukaryota</taxon>
        <taxon>Viridiplantae</taxon>
        <taxon>Streptophyta</taxon>
        <taxon>Embryophyta</taxon>
        <taxon>Tracheophyta</taxon>
        <taxon>Spermatophyta</taxon>
        <taxon>Magnoliopsida</taxon>
        <taxon>eudicotyledons</taxon>
        <taxon>Gunneridae</taxon>
        <taxon>Pentapetalae</taxon>
        <taxon>rosids</taxon>
        <taxon>fabids</taxon>
        <taxon>Cucurbitales</taxon>
        <taxon>Cucurbitaceae</taxon>
        <taxon>Benincaseae</taxon>
        <taxon>Cucumis</taxon>
    </lineage>
</organism>
<proteinExistence type="predicted"/>
<dbReference type="Proteomes" id="UP000321393">
    <property type="component" value="Unassembled WGS sequence"/>
</dbReference>
<dbReference type="InterPro" id="IPR025724">
    <property type="entry name" value="GAG-pre-integrase_dom"/>
</dbReference>
<dbReference type="EMBL" id="SSTD01011206">
    <property type="protein sequence ID" value="TYK10066.1"/>
    <property type="molecule type" value="Genomic_DNA"/>
</dbReference>
<dbReference type="Pfam" id="PF14223">
    <property type="entry name" value="Retrotran_gag_2"/>
    <property type="match status" value="1"/>
</dbReference>
<evidence type="ECO:0000313" key="4">
    <source>
        <dbReference type="EMBL" id="KAA0055815.1"/>
    </source>
</evidence>
<dbReference type="Proteomes" id="UP000321947">
    <property type="component" value="Unassembled WGS sequence"/>
</dbReference>
<evidence type="ECO:0000313" key="6">
    <source>
        <dbReference type="Proteomes" id="UP000321393"/>
    </source>
</evidence>
<dbReference type="InterPro" id="IPR036875">
    <property type="entry name" value="Znf_CCHC_sf"/>
</dbReference>
<evidence type="ECO:0000313" key="7">
    <source>
        <dbReference type="Proteomes" id="UP000321947"/>
    </source>
</evidence>
<dbReference type="Gene3D" id="4.10.60.10">
    <property type="entry name" value="Zinc finger, CCHC-type"/>
    <property type="match status" value="1"/>
</dbReference>
<keyword evidence="2" id="KW-0479">Metal-binding</keyword>
<dbReference type="SUPFAM" id="SSF56672">
    <property type="entry name" value="DNA/RNA polymerases"/>
    <property type="match status" value="1"/>
</dbReference>
<dbReference type="InterPro" id="IPR013103">
    <property type="entry name" value="RVT_2"/>
</dbReference>
<evidence type="ECO:0000259" key="3">
    <source>
        <dbReference type="PROSITE" id="PS50158"/>
    </source>
</evidence>
<dbReference type="Pfam" id="PF00098">
    <property type="entry name" value="zf-CCHC"/>
    <property type="match status" value="1"/>
</dbReference>
<dbReference type="GO" id="GO:0003676">
    <property type="term" value="F:nucleic acid binding"/>
    <property type="evidence" value="ECO:0007669"/>
    <property type="project" value="InterPro"/>
</dbReference>
<dbReference type="SMART" id="SM00343">
    <property type="entry name" value="ZnF_C2HC"/>
    <property type="match status" value="1"/>
</dbReference>
<dbReference type="GO" id="GO:0008270">
    <property type="term" value="F:zinc ion binding"/>
    <property type="evidence" value="ECO:0007669"/>
    <property type="project" value="UniProtKB-KW"/>
</dbReference>
<name>A0A5A7UQC7_CUCMM</name>
<dbReference type="PANTHER" id="PTHR47592:SF27">
    <property type="entry name" value="OS08G0421700 PROTEIN"/>
    <property type="match status" value="1"/>
</dbReference>
<dbReference type="Pfam" id="PF22936">
    <property type="entry name" value="Pol_BBD"/>
    <property type="match status" value="1"/>
</dbReference>
<evidence type="ECO:0000256" key="1">
    <source>
        <dbReference type="ARBA" id="ARBA00022750"/>
    </source>
</evidence>
<dbReference type="OrthoDB" id="2596766at2759"/>
<gene>
    <name evidence="5" type="ORF">E5676_scaffold16G002000</name>
    <name evidence="4" type="ORF">E6C27_scaffold181G002050</name>
</gene>